<dbReference type="PANTHER" id="PTHR30237:SF2">
    <property type="entry name" value="MUREIN TETRAPEPTIDE CARBOXYPEPTIDASE"/>
    <property type="match status" value="1"/>
</dbReference>
<reference evidence="9" key="1">
    <citation type="submission" date="2022-11" db="EMBL/GenBank/DDBJ databases">
        <title>WGS of Natronobacillus azotifigens 24KS-1, an anaerobic diazotrophic haloalkaliphile from soda-rich habitats.</title>
        <authorList>
            <person name="Sorokin D.Y."/>
            <person name="Merkel A.Y."/>
        </authorList>
    </citation>
    <scope>NUCLEOTIDE SEQUENCE</scope>
    <source>
        <strain evidence="9">24KS-1</strain>
    </source>
</reference>
<evidence type="ECO:0000256" key="2">
    <source>
        <dbReference type="ARBA" id="ARBA00022645"/>
    </source>
</evidence>
<dbReference type="Pfam" id="PF17676">
    <property type="entry name" value="Peptidase_S66C"/>
    <property type="match status" value="1"/>
</dbReference>
<feature type="domain" description="LD-carboxypeptidase N-terminal" evidence="7">
    <location>
        <begin position="8"/>
        <end position="127"/>
    </location>
</feature>
<feature type="active site" description="Nucleophile" evidence="6">
    <location>
        <position position="108"/>
    </location>
</feature>
<feature type="active site" description="Charge relay system" evidence="6">
    <location>
        <position position="269"/>
    </location>
</feature>
<protein>
    <submittedName>
        <fullName evidence="9">LD-carboxypeptidase</fullName>
    </submittedName>
</protein>
<dbReference type="GO" id="GO:0004180">
    <property type="term" value="F:carboxypeptidase activity"/>
    <property type="evidence" value="ECO:0007669"/>
    <property type="project" value="UniProtKB-KW"/>
</dbReference>
<dbReference type="GO" id="GO:0008236">
    <property type="term" value="F:serine-type peptidase activity"/>
    <property type="evidence" value="ECO:0007669"/>
    <property type="project" value="UniProtKB-KW"/>
</dbReference>
<dbReference type="Gene3D" id="3.50.30.60">
    <property type="entry name" value="LD-carboxypeptidase A C-terminal domain-like"/>
    <property type="match status" value="1"/>
</dbReference>
<proteinExistence type="inferred from homology"/>
<dbReference type="CDD" id="cd07062">
    <property type="entry name" value="Peptidase_S66_mccF_like"/>
    <property type="match status" value="1"/>
</dbReference>
<dbReference type="InterPro" id="IPR029062">
    <property type="entry name" value="Class_I_gatase-like"/>
</dbReference>
<dbReference type="InterPro" id="IPR040449">
    <property type="entry name" value="Peptidase_S66_N"/>
</dbReference>
<keyword evidence="4" id="KW-0378">Hydrolase</keyword>
<evidence type="ECO:0000259" key="7">
    <source>
        <dbReference type="Pfam" id="PF02016"/>
    </source>
</evidence>
<dbReference type="Proteomes" id="UP001084197">
    <property type="component" value="Unassembled WGS sequence"/>
</dbReference>
<dbReference type="RefSeq" id="WP_268779574.1">
    <property type="nucleotide sequence ID" value="NZ_JAPRAT010000009.1"/>
</dbReference>
<dbReference type="Pfam" id="PF02016">
    <property type="entry name" value="Peptidase_S66"/>
    <property type="match status" value="1"/>
</dbReference>
<evidence type="ECO:0000256" key="1">
    <source>
        <dbReference type="ARBA" id="ARBA00010233"/>
    </source>
</evidence>
<dbReference type="GO" id="GO:0006508">
    <property type="term" value="P:proteolysis"/>
    <property type="evidence" value="ECO:0007669"/>
    <property type="project" value="UniProtKB-KW"/>
</dbReference>
<evidence type="ECO:0000259" key="8">
    <source>
        <dbReference type="Pfam" id="PF17676"/>
    </source>
</evidence>
<accession>A0A9J6RAU8</accession>
<evidence type="ECO:0000256" key="4">
    <source>
        <dbReference type="ARBA" id="ARBA00022801"/>
    </source>
</evidence>
<dbReference type="SUPFAM" id="SSF141986">
    <property type="entry name" value="LD-carboxypeptidase A C-terminal domain-like"/>
    <property type="match status" value="1"/>
</dbReference>
<dbReference type="PIRSF" id="PIRSF028757">
    <property type="entry name" value="LD-carboxypeptidase"/>
    <property type="match status" value="1"/>
</dbReference>
<comment type="caution">
    <text evidence="9">The sequence shown here is derived from an EMBL/GenBank/DDBJ whole genome shotgun (WGS) entry which is preliminary data.</text>
</comment>
<dbReference type="Gene3D" id="3.40.50.10740">
    <property type="entry name" value="Class I glutamine amidotransferase-like"/>
    <property type="match status" value="1"/>
</dbReference>
<comment type="similarity">
    <text evidence="1">Belongs to the peptidase S66 family.</text>
</comment>
<dbReference type="EMBL" id="JAPRAT010000009">
    <property type="protein sequence ID" value="MCZ0702802.1"/>
    <property type="molecule type" value="Genomic_DNA"/>
</dbReference>
<dbReference type="AlphaFoldDB" id="A0A9J6RAU8"/>
<keyword evidence="10" id="KW-1185">Reference proteome</keyword>
<sequence>MLNPGDTIGIIACSDGRPLSMKSKIDMLTRVLTGFGLSVLQADTIYQKNNTLFSGSPKERGRALMELFTNPKVKAIFDISGGDSANLVLPELDYQQIKQNPKPFFGHSDLSVILNTLYTKADLPTYHYQILHLVGTNAEEQQERFQNLITQNHPNNLTFDYHWIRGQQMGGVVIGGNIRCFLKLAGTTYLPNPAGKILFLESLGGDVNRVASLLAQLDQIGYLNQCTGILLGTFTELEKKNELVALTDIVKEVTNKYQMPIAKTQDLGHGPNSHCIPIGKRIEF</sequence>
<dbReference type="PANTHER" id="PTHR30237">
    <property type="entry name" value="MURAMOYLTETRAPEPTIDE CARBOXYPEPTIDASE"/>
    <property type="match status" value="1"/>
</dbReference>
<feature type="domain" description="LD-carboxypeptidase C-terminal" evidence="8">
    <location>
        <begin position="171"/>
        <end position="283"/>
    </location>
</feature>
<gene>
    <name evidence="9" type="ORF">OWO01_06225</name>
</gene>
<feature type="active site" description="Charge relay system" evidence="6">
    <location>
        <position position="201"/>
    </location>
</feature>
<keyword evidence="3" id="KW-0645">Protease</keyword>
<evidence type="ECO:0000256" key="6">
    <source>
        <dbReference type="PIRSR" id="PIRSR028757-1"/>
    </source>
</evidence>
<dbReference type="SUPFAM" id="SSF52317">
    <property type="entry name" value="Class I glutamine amidotransferase-like"/>
    <property type="match status" value="1"/>
</dbReference>
<dbReference type="InterPro" id="IPR027461">
    <property type="entry name" value="Carboxypeptidase_A_C_sf"/>
</dbReference>
<evidence type="ECO:0000256" key="3">
    <source>
        <dbReference type="ARBA" id="ARBA00022670"/>
    </source>
</evidence>
<dbReference type="InterPro" id="IPR027478">
    <property type="entry name" value="LdcA_N"/>
</dbReference>
<keyword evidence="2" id="KW-0121">Carboxypeptidase</keyword>
<dbReference type="InterPro" id="IPR003507">
    <property type="entry name" value="S66_fam"/>
</dbReference>
<evidence type="ECO:0000256" key="5">
    <source>
        <dbReference type="ARBA" id="ARBA00022825"/>
    </source>
</evidence>
<dbReference type="InterPro" id="IPR040921">
    <property type="entry name" value="Peptidase_S66C"/>
</dbReference>
<evidence type="ECO:0000313" key="9">
    <source>
        <dbReference type="EMBL" id="MCZ0702802.1"/>
    </source>
</evidence>
<organism evidence="9 10">
    <name type="scientific">Natronobacillus azotifigens</name>
    <dbReference type="NCBI Taxonomy" id="472978"/>
    <lineage>
        <taxon>Bacteria</taxon>
        <taxon>Bacillati</taxon>
        <taxon>Bacillota</taxon>
        <taxon>Bacilli</taxon>
        <taxon>Bacillales</taxon>
        <taxon>Bacillaceae</taxon>
        <taxon>Natronobacillus</taxon>
    </lineage>
</organism>
<name>A0A9J6RAU8_9BACI</name>
<keyword evidence="5" id="KW-0720">Serine protease</keyword>
<evidence type="ECO:0000313" key="10">
    <source>
        <dbReference type="Proteomes" id="UP001084197"/>
    </source>
</evidence>